<evidence type="ECO:0000259" key="3">
    <source>
        <dbReference type="Pfam" id="PF00724"/>
    </source>
</evidence>
<accession>A0A381Y2R6</accession>
<sequence length="225" mass="24464">MAQYDNLFVPIKVGGITIPNRIVRTPHATLTLGDDLIAYHEARARGGVGMSTLEATGVHPSAPGLLPLWSDECIPFYEKLTSTIKPYGMKLFQQIYHAGASFPDGAAPENWSASPIPNPMIGVIPLEMTKEQISEITTAFASAARRCRDGGMNGVDIHASSGYLIHEFLSPATNHRTDEYGGSLNNRVRFLLEIINAIREEVKDSSFVVGVRIPNEDHVPGGLKP</sequence>
<evidence type="ECO:0000313" key="4">
    <source>
        <dbReference type="EMBL" id="SVA71304.1"/>
    </source>
</evidence>
<dbReference type="Pfam" id="PF00724">
    <property type="entry name" value="Oxidored_FMN"/>
    <property type="match status" value="1"/>
</dbReference>
<dbReference type="InterPro" id="IPR001155">
    <property type="entry name" value="OxRdtase_FMN_N"/>
</dbReference>
<reference evidence="4" key="1">
    <citation type="submission" date="2018-05" db="EMBL/GenBank/DDBJ databases">
        <authorList>
            <person name="Lanie J.A."/>
            <person name="Ng W.-L."/>
            <person name="Kazmierczak K.M."/>
            <person name="Andrzejewski T.M."/>
            <person name="Davidsen T.M."/>
            <person name="Wayne K.J."/>
            <person name="Tettelin H."/>
            <person name="Glass J.I."/>
            <person name="Rusch D."/>
            <person name="Podicherti R."/>
            <person name="Tsui H.-C.T."/>
            <person name="Winkler M.E."/>
        </authorList>
    </citation>
    <scope>NUCLEOTIDE SEQUENCE</scope>
</reference>
<dbReference type="InterPro" id="IPR013785">
    <property type="entry name" value="Aldolase_TIM"/>
</dbReference>
<gene>
    <name evidence="4" type="ORF">METZ01_LOCUS124158</name>
</gene>
<proteinExistence type="predicted"/>
<keyword evidence="1" id="KW-0285">Flavoprotein</keyword>
<organism evidence="4">
    <name type="scientific">marine metagenome</name>
    <dbReference type="NCBI Taxonomy" id="408172"/>
    <lineage>
        <taxon>unclassified sequences</taxon>
        <taxon>metagenomes</taxon>
        <taxon>ecological metagenomes</taxon>
    </lineage>
</organism>
<dbReference type="GO" id="GO:0016491">
    <property type="term" value="F:oxidoreductase activity"/>
    <property type="evidence" value="ECO:0007669"/>
    <property type="project" value="UniProtKB-KW"/>
</dbReference>
<evidence type="ECO:0000256" key="1">
    <source>
        <dbReference type="ARBA" id="ARBA00022630"/>
    </source>
</evidence>
<protein>
    <recommendedName>
        <fullName evidence="3">NADH:flavin oxidoreductase/NADH oxidase N-terminal domain-containing protein</fullName>
    </recommendedName>
</protein>
<feature type="non-terminal residue" evidence="4">
    <location>
        <position position="225"/>
    </location>
</feature>
<keyword evidence="2" id="KW-0560">Oxidoreductase</keyword>
<dbReference type="InterPro" id="IPR051799">
    <property type="entry name" value="NADH_flavin_oxidoreductase"/>
</dbReference>
<name>A0A381Y2R6_9ZZZZ</name>
<dbReference type="GO" id="GO:0010181">
    <property type="term" value="F:FMN binding"/>
    <property type="evidence" value="ECO:0007669"/>
    <property type="project" value="InterPro"/>
</dbReference>
<dbReference type="Gene3D" id="3.20.20.70">
    <property type="entry name" value="Aldolase class I"/>
    <property type="match status" value="1"/>
</dbReference>
<feature type="domain" description="NADH:flavin oxidoreductase/NADH oxidase N-terminal" evidence="3">
    <location>
        <begin position="7"/>
        <end position="219"/>
    </location>
</feature>
<dbReference type="PANTHER" id="PTHR43656:SF2">
    <property type="entry name" value="BINDING OXIDOREDUCTASE, PUTATIVE (AFU_ORTHOLOGUE AFUA_2G08260)-RELATED"/>
    <property type="match status" value="1"/>
</dbReference>
<evidence type="ECO:0000256" key="2">
    <source>
        <dbReference type="ARBA" id="ARBA00023002"/>
    </source>
</evidence>
<dbReference type="EMBL" id="UINC01017257">
    <property type="protein sequence ID" value="SVA71304.1"/>
    <property type="molecule type" value="Genomic_DNA"/>
</dbReference>
<dbReference type="SUPFAM" id="SSF51395">
    <property type="entry name" value="FMN-linked oxidoreductases"/>
    <property type="match status" value="1"/>
</dbReference>
<dbReference type="PANTHER" id="PTHR43656">
    <property type="entry name" value="BINDING OXIDOREDUCTASE, PUTATIVE (AFU_ORTHOLOGUE AFUA_2G08260)-RELATED"/>
    <property type="match status" value="1"/>
</dbReference>
<dbReference type="AlphaFoldDB" id="A0A381Y2R6"/>